<comment type="caution">
    <text evidence="3">The sequence shown here is derived from an EMBL/GenBank/DDBJ whole genome shotgun (WGS) entry which is preliminary data.</text>
</comment>
<dbReference type="RefSeq" id="WP_190151739.1">
    <property type="nucleotide sequence ID" value="NZ_BMTL01000023.1"/>
</dbReference>
<gene>
    <name evidence="3" type="ORF">GCM10010269_52030</name>
</gene>
<dbReference type="PANTHER" id="PTHR44196">
    <property type="entry name" value="DEHYDROGENASE/REDUCTASE SDR FAMILY MEMBER 7B"/>
    <property type="match status" value="1"/>
</dbReference>
<dbReference type="PANTHER" id="PTHR44196:SF1">
    <property type="entry name" value="DEHYDROGENASE_REDUCTASE SDR FAMILY MEMBER 7B"/>
    <property type="match status" value="1"/>
</dbReference>
<dbReference type="InterPro" id="IPR036291">
    <property type="entry name" value="NAD(P)-bd_dom_sf"/>
</dbReference>
<dbReference type="EMBL" id="BMTL01000023">
    <property type="protein sequence ID" value="GGS06715.1"/>
    <property type="molecule type" value="Genomic_DNA"/>
</dbReference>
<keyword evidence="4" id="KW-1185">Reference proteome</keyword>
<evidence type="ECO:0000256" key="2">
    <source>
        <dbReference type="ARBA" id="ARBA00023002"/>
    </source>
</evidence>
<evidence type="ECO:0000313" key="3">
    <source>
        <dbReference type="EMBL" id="GGS06715.1"/>
    </source>
</evidence>
<dbReference type="CDD" id="cd05233">
    <property type="entry name" value="SDR_c"/>
    <property type="match status" value="1"/>
</dbReference>
<organism evidence="3 4">
    <name type="scientific">Streptomyces humidus</name>
    <dbReference type="NCBI Taxonomy" id="52259"/>
    <lineage>
        <taxon>Bacteria</taxon>
        <taxon>Bacillati</taxon>
        <taxon>Actinomycetota</taxon>
        <taxon>Actinomycetes</taxon>
        <taxon>Kitasatosporales</taxon>
        <taxon>Streptomycetaceae</taxon>
        <taxon>Streptomyces</taxon>
    </lineage>
</organism>
<protein>
    <submittedName>
        <fullName evidence="3">Short-chain dehydrogenase/reductase</fullName>
    </submittedName>
</protein>
<dbReference type="PRINTS" id="PR00081">
    <property type="entry name" value="GDHRDH"/>
</dbReference>
<dbReference type="InterPro" id="IPR002347">
    <property type="entry name" value="SDR_fam"/>
</dbReference>
<dbReference type="Proteomes" id="UP000606194">
    <property type="component" value="Unassembled WGS sequence"/>
</dbReference>
<dbReference type="Pfam" id="PF00106">
    <property type="entry name" value="adh_short"/>
    <property type="match status" value="1"/>
</dbReference>
<comment type="similarity">
    <text evidence="1">Belongs to the short-chain dehydrogenases/reductases (SDR) family.</text>
</comment>
<keyword evidence="2" id="KW-0560">Oxidoreductase</keyword>
<evidence type="ECO:0000256" key="1">
    <source>
        <dbReference type="ARBA" id="ARBA00006484"/>
    </source>
</evidence>
<dbReference type="GO" id="GO:0016491">
    <property type="term" value="F:oxidoreductase activity"/>
    <property type="evidence" value="ECO:0007669"/>
    <property type="project" value="UniProtKB-KW"/>
</dbReference>
<reference evidence="3" key="2">
    <citation type="submission" date="2020-09" db="EMBL/GenBank/DDBJ databases">
        <authorList>
            <person name="Sun Q."/>
            <person name="Ohkuma M."/>
        </authorList>
    </citation>
    <scope>NUCLEOTIDE SEQUENCE</scope>
    <source>
        <strain evidence="3">JCM 4386</strain>
    </source>
</reference>
<evidence type="ECO:0000313" key="4">
    <source>
        <dbReference type="Proteomes" id="UP000606194"/>
    </source>
</evidence>
<name>A0A918L552_9ACTN</name>
<proteinExistence type="inferred from homology"/>
<dbReference type="GO" id="GO:0016020">
    <property type="term" value="C:membrane"/>
    <property type="evidence" value="ECO:0007669"/>
    <property type="project" value="TreeGrafter"/>
</dbReference>
<reference evidence="3" key="1">
    <citation type="journal article" date="2014" name="Int. J. Syst. Evol. Microbiol.">
        <title>Complete genome sequence of Corynebacterium casei LMG S-19264T (=DSM 44701T), isolated from a smear-ripened cheese.</title>
        <authorList>
            <consortium name="US DOE Joint Genome Institute (JGI-PGF)"/>
            <person name="Walter F."/>
            <person name="Albersmeier A."/>
            <person name="Kalinowski J."/>
            <person name="Ruckert C."/>
        </authorList>
    </citation>
    <scope>NUCLEOTIDE SEQUENCE</scope>
    <source>
        <strain evidence="3">JCM 4386</strain>
    </source>
</reference>
<dbReference type="AlphaFoldDB" id="A0A918L552"/>
<accession>A0A918L552</accession>
<dbReference type="SUPFAM" id="SSF51735">
    <property type="entry name" value="NAD(P)-binding Rossmann-fold domains"/>
    <property type="match status" value="1"/>
</dbReference>
<dbReference type="Gene3D" id="3.40.50.720">
    <property type="entry name" value="NAD(P)-binding Rossmann-like Domain"/>
    <property type="match status" value="1"/>
</dbReference>
<sequence length="275" mass="28515">MSDRPALALVTGAAGGIGEAVCGRLAARGRVPLCVERDGTLARKAALAAGADAVPVACDLSDRDAVAALCARIEDEWADRLDLVFLNAGVIVPGDVVDSSAAALRLQLDVMLGSVMELAAAAARAMKARGRGHIVATVSMGGILALPGSAAYSAAKAGLRAYLAALNAELRGTGVAVSGVYPSAVDTPMLLHEATHDGSLLNFLGKVSTADDVADVFERALRKRRLEHYLPYGDSVTCRILESVPWLVPRILGPAEAVGRRGRARYLSRKGIPQG</sequence>